<evidence type="ECO:0000259" key="1">
    <source>
        <dbReference type="Pfam" id="PF00117"/>
    </source>
</evidence>
<feature type="domain" description="Glutamine amidotransferase" evidence="1">
    <location>
        <begin position="3"/>
        <end position="43"/>
    </location>
</feature>
<dbReference type="InterPro" id="IPR029062">
    <property type="entry name" value="Class_I_gatase-like"/>
</dbReference>
<dbReference type="RefSeq" id="WP_377600221.1">
    <property type="nucleotide sequence ID" value="NZ_JBHUME010000002.1"/>
</dbReference>
<organism evidence="2 3">
    <name type="scientific">Paenibacillus gansuensis</name>
    <dbReference type="NCBI Taxonomy" id="306542"/>
    <lineage>
        <taxon>Bacteria</taxon>
        <taxon>Bacillati</taxon>
        <taxon>Bacillota</taxon>
        <taxon>Bacilli</taxon>
        <taxon>Bacillales</taxon>
        <taxon>Paenibacillaceae</taxon>
        <taxon>Paenibacillus</taxon>
    </lineage>
</organism>
<dbReference type="SUPFAM" id="SSF52317">
    <property type="entry name" value="Class I glutamine amidotransferase-like"/>
    <property type="match status" value="1"/>
</dbReference>
<evidence type="ECO:0000313" key="2">
    <source>
        <dbReference type="EMBL" id="MFD2611211.1"/>
    </source>
</evidence>
<accession>A0ABW5P7I9</accession>
<protein>
    <recommendedName>
        <fullName evidence="1">Glutamine amidotransferase domain-containing protein</fullName>
    </recommendedName>
</protein>
<dbReference type="InterPro" id="IPR017926">
    <property type="entry name" value="GATASE"/>
</dbReference>
<dbReference type="EMBL" id="JBHUME010000002">
    <property type="protein sequence ID" value="MFD2611211.1"/>
    <property type="molecule type" value="Genomic_DNA"/>
</dbReference>
<sequence>MKGAMNGIRYAREHQIPFFGTCGGFQHMIIEFARNVMGDLLKPIVRRKTHGVYYILERFHVNHLAAFLIQQILKHWKNDYRD</sequence>
<dbReference type="Proteomes" id="UP001597541">
    <property type="component" value="Unassembled WGS sequence"/>
</dbReference>
<comment type="caution">
    <text evidence="2">The sequence shown here is derived from an EMBL/GenBank/DDBJ whole genome shotgun (WGS) entry which is preliminary data.</text>
</comment>
<evidence type="ECO:0000313" key="3">
    <source>
        <dbReference type="Proteomes" id="UP001597541"/>
    </source>
</evidence>
<gene>
    <name evidence="2" type="ORF">ACFSUF_02080</name>
</gene>
<keyword evidence="3" id="KW-1185">Reference proteome</keyword>
<proteinExistence type="predicted"/>
<reference evidence="3" key="1">
    <citation type="journal article" date="2019" name="Int. J. Syst. Evol. Microbiol.">
        <title>The Global Catalogue of Microorganisms (GCM) 10K type strain sequencing project: providing services to taxonomists for standard genome sequencing and annotation.</title>
        <authorList>
            <consortium name="The Broad Institute Genomics Platform"/>
            <consortium name="The Broad Institute Genome Sequencing Center for Infectious Disease"/>
            <person name="Wu L."/>
            <person name="Ma J."/>
        </authorList>
    </citation>
    <scope>NUCLEOTIDE SEQUENCE [LARGE SCALE GENOMIC DNA]</scope>
    <source>
        <strain evidence="3">KCTC 3950</strain>
    </source>
</reference>
<dbReference type="Gene3D" id="3.40.50.880">
    <property type="match status" value="1"/>
</dbReference>
<name>A0ABW5P7I9_9BACL</name>
<dbReference type="Pfam" id="PF00117">
    <property type="entry name" value="GATase"/>
    <property type="match status" value="1"/>
</dbReference>